<proteinExistence type="predicted"/>
<feature type="region of interest" description="Disordered" evidence="7">
    <location>
        <begin position="1"/>
        <end position="54"/>
    </location>
</feature>
<evidence type="ECO:0000256" key="6">
    <source>
        <dbReference type="ARBA" id="ARBA00023136"/>
    </source>
</evidence>
<dbReference type="PANTHER" id="PTHR23513">
    <property type="entry name" value="INTEGRAL MEMBRANE EFFLUX PROTEIN-RELATED"/>
    <property type="match status" value="1"/>
</dbReference>
<dbReference type="InterPro" id="IPR020846">
    <property type="entry name" value="MFS_dom"/>
</dbReference>
<evidence type="ECO:0000256" key="8">
    <source>
        <dbReference type="SAM" id="Phobius"/>
    </source>
</evidence>
<dbReference type="Proteomes" id="UP000470470">
    <property type="component" value="Unassembled WGS sequence"/>
</dbReference>
<feature type="compositionally biased region" description="Basic and acidic residues" evidence="7">
    <location>
        <begin position="1"/>
        <end position="16"/>
    </location>
</feature>
<feature type="transmembrane region" description="Helical" evidence="8">
    <location>
        <begin position="132"/>
        <end position="153"/>
    </location>
</feature>
<keyword evidence="4 8" id="KW-0812">Transmembrane</keyword>
<feature type="transmembrane region" description="Helical" evidence="8">
    <location>
        <begin position="276"/>
        <end position="295"/>
    </location>
</feature>
<sequence length="470" mass="48266">MEDRTKDPVAPHDSQARRGPLRRGRSSTSPAPVDAVEGSARAEQPQPASSRARGLAIDTAPLRIPAFRRLFGGVAVTMLGQQMTLVAVPYQVYELTGSSLMVGVTSVVALVPLIVFGLLGGAIADAMDRRRLMLVTSVGAAVTSALLAVQAALPGDGHLAVLWVLTALVSAFAAVNQPARSAVIPALVPVDQVPAANALAMTIRQIGVIAGPLLAGLLIGLGDLFLAYAVDAAGFAVAVLLLRGLPALPPVGVIAERLRLGAAVRGVGEGFAFLRTQPVLLMTFVVDVIAMLFAWPQAVFPELSTGLFAGDANSLGWLFAGVSIGSLVMGLTSGWVSRVDRQGAVVLVAIAVWGVAIIGFGFASTLWLAVLCLAVAGAADMVSAVLRSSMLQLAAPDEMRGRMQGVFLVVVAGGPRLGDLRAGAVAAGFGVTAAMVSGGVLIIVAMLLIAVLVPSFWLFRASHTETSAGR</sequence>
<dbReference type="PROSITE" id="PS50850">
    <property type="entry name" value="MFS"/>
    <property type="match status" value="1"/>
</dbReference>
<dbReference type="RefSeq" id="WP_152730824.1">
    <property type="nucleotide sequence ID" value="NZ_JAABOZ010000011.1"/>
</dbReference>
<feature type="transmembrane region" description="Helical" evidence="8">
    <location>
        <begin position="159"/>
        <end position="175"/>
    </location>
</feature>
<keyword evidence="11" id="KW-1185">Reference proteome</keyword>
<feature type="transmembrane region" description="Helical" evidence="8">
    <location>
        <begin position="315"/>
        <end position="336"/>
    </location>
</feature>
<feature type="transmembrane region" description="Helical" evidence="8">
    <location>
        <begin position="99"/>
        <end position="120"/>
    </location>
</feature>
<keyword evidence="2" id="KW-0813">Transport</keyword>
<keyword evidence="3" id="KW-1003">Cell membrane</keyword>
<evidence type="ECO:0000256" key="7">
    <source>
        <dbReference type="SAM" id="MobiDB-lite"/>
    </source>
</evidence>
<comment type="caution">
    <text evidence="10">The sequence shown here is derived from an EMBL/GenBank/DDBJ whole genome shotgun (WGS) entry which is preliminary data.</text>
</comment>
<evidence type="ECO:0000256" key="5">
    <source>
        <dbReference type="ARBA" id="ARBA00022989"/>
    </source>
</evidence>
<accession>A0A7K3WIZ9</accession>
<reference evidence="10 11" key="1">
    <citation type="submission" date="2020-02" db="EMBL/GenBank/DDBJ databases">
        <title>The whole genome sequence of CPCC 205119.</title>
        <authorList>
            <person name="Jiang Z."/>
        </authorList>
    </citation>
    <scope>NUCLEOTIDE SEQUENCE [LARGE SCALE GENOMIC DNA]</scope>
    <source>
        <strain evidence="10 11">CPCC 205119</strain>
    </source>
</reference>
<dbReference type="AlphaFoldDB" id="A0A7K3WIZ9"/>
<keyword evidence="5 8" id="KW-1133">Transmembrane helix</keyword>
<evidence type="ECO:0000256" key="4">
    <source>
        <dbReference type="ARBA" id="ARBA00022692"/>
    </source>
</evidence>
<evidence type="ECO:0000256" key="2">
    <source>
        <dbReference type="ARBA" id="ARBA00022448"/>
    </source>
</evidence>
<feature type="transmembrane region" description="Helical" evidence="8">
    <location>
        <begin position="70"/>
        <end position="93"/>
    </location>
</feature>
<feature type="transmembrane region" description="Helical" evidence="8">
    <location>
        <begin position="366"/>
        <end position="386"/>
    </location>
</feature>
<dbReference type="GO" id="GO:0022857">
    <property type="term" value="F:transmembrane transporter activity"/>
    <property type="evidence" value="ECO:0007669"/>
    <property type="project" value="InterPro"/>
</dbReference>
<name>A0A7K3WIZ9_9ACTN</name>
<feature type="transmembrane region" description="Helical" evidence="8">
    <location>
        <begin position="206"/>
        <end position="229"/>
    </location>
</feature>
<dbReference type="InterPro" id="IPR010290">
    <property type="entry name" value="TM_effector"/>
</dbReference>
<gene>
    <name evidence="10" type="ORF">G1H19_20825</name>
</gene>
<organism evidence="10 11">
    <name type="scientific">Goekera deserti</name>
    <dbReference type="NCBI Taxonomy" id="2497753"/>
    <lineage>
        <taxon>Bacteria</taxon>
        <taxon>Bacillati</taxon>
        <taxon>Actinomycetota</taxon>
        <taxon>Actinomycetes</taxon>
        <taxon>Geodermatophilales</taxon>
        <taxon>Geodermatophilaceae</taxon>
        <taxon>Goekera</taxon>
    </lineage>
</organism>
<evidence type="ECO:0000259" key="9">
    <source>
        <dbReference type="PROSITE" id="PS50850"/>
    </source>
</evidence>
<dbReference type="InterPro" id="IPR036259">
    <property type="entry name" value="MFS_trans_sf"/>
</dbReference>
<keyword evidence="6 8" id="KW-0472">Membrane</keyword>
<feature type="transmembrane region" description="Helical" evidence="8">
    <location>
        <begin position="235"/>
        <end position="255"/>
    </location>
</feature>
<dbReference type="EMBL" id="JAAGWK010000035">
    <property type="protein sequence ID" value="NEL56417.1"/>
    <property type="molecule type" value="Genomic_DNA"/>
</dbReference>
<dbReference type="Gene3D" id="1.20.1250.20">
    <property type="entry name" value="MFS general substrate transporter like domains"/>
    <property type="match status" value="1"/>
</dbReference>
<dbReference type="Pfam" id="PF05977">
    <property type="entry name" value="MFS_3"/>
    <property type="match status" value="1"/>
</dbReference>
<dbReference type="SUPFAM" id="SSF103473">
    <property type="entry name" value="MFS general substrate transporter"/>
    <property type="match status" value="1"/>
</dbReference>
<feature type="transmembrane region" description="Helical" evidence="8">
    <location>
        <begin position="435"/>
        <end position="459"/>
    </location>
</feature>
<protein>
    <submittedName>
        <fullName evidence="10">MFS transporter</fullName>
    </submittedName>
</protein>
<evidence type="ECO:0000256" key="1">
    <source>
        <dbReference type="ARBA" id="ARBA00004429"/>
    </source>
</evidence>
<evidence type="ECO:0000313" key="11">
    <source>
        <dbReference type="Proteomes" id="UP000470470"/>
    </source>
</evidence>
<feature type="transmembrane region" description="Helical" evidence="8">
    <location>
        <begin position="406"/>
        <end position="429"/>
    </location>
</feature>
<dbReference type="GO" id="GO:0005886">
    <property type="term" value="C:plasma membrane"/>
    <property type="evidence" value="ECO:0007669"/>
    <property type="project" value="UniProtKB-SubCell"/>
</dbReference>
<evidence type="ECO:0000256" key="3">
    <source>
        <dbReference type="ARBA" id="ARBA00022475"/>
    </source>
</evidence>
<feature type="transmembrane region" description="Helical" evidence="8">
    <location>
        <begin position="343"/>
        <end position="360"/>
    </location>
</feature>
<dbReference type="PANTHER" id="PTHR23513:SF9">
    <property type="entry name" value="ENTEROBACTIN EXPORTER ENTS"/>
    <property type="match status" value="1"/>
</dbReference>
<evidence type="ECO:0000313" key="10">
    <source>
        <dbReference type="EMBL" id="NEL56417.1"/>
    </source>
</evidence>
<feature type="domain" description="Major facilitator superfamily (MFS) profile" evidence="9">
    <location>
        <begin position="271"/>
        <end position="470"/>
    </location>
</feature>
<dbReference type="CDD" id="cd06173">
    <property type="entry name" value="MFS_MefA_like"/>
    <property type="match status" value="1"/>
</dbReference>
<comment type="subcellular location">
    <subcellularLocation>
        <location evidence="1">Cell inner membrane</location>
        <topology evidence="1">Multi-pass membrane protein</topology>
    </subcellularLocation>
</comment>